<dbReference type="SUPFAM" id="SSF82771">
    <property type="entry name" value="GIY-YIG endonuclease"/>
    <property type="match status" value="1"/>
</dbReference>
<proteinExistence type="predicted"/>
<protein>
    <submittedName>
        <fullName evidence="2">UvrABC system protein C</fullName>
    </submittedName>
</protein>
<evidence type="ECO:0000259" key="1">
    <source>
        <dbReference type="Pfam" id="PF01541"/>
    </source>
</evidence>
<dbReference type="PATRIC" id="fig|1502293.3.peg.1570"/>
<dbReference type="Proteomes" id="UP000028059">
    <property type="component" value="Unassembled WGS sequence"/>
</dbReference>
<evidence type="ECO:0000313" key="3">
    <source>
        <dbReference type="Proteomes" id="UP000028059"/>
    </source>
</evidence>
<feature type="domain" description="GIY-YIG" evidence="1">
    <location>
        <begin position="23"/>
        <end position="74"/>
    </location>
</feature>
<dbReference type="InterPro" id="IPR000305">
    <property type="entry name" value="GIY-YIG_endonuc"/>
</dbReference>
<dbReference type="InterPro" id="IPR035901">
    <property type="entry name" value="GIY-YIG_endonuc_sf"/>
</dbReference>
<name>A0A081RL32_9ARCH</name>
<comment type="caution">
    <text evidence="2">The sequence shown here is derived from an EMBL/GenBank/DDBJ whole genome shotgun (WGS) entry which is preliminary data.</text>
</comment>
<gene>
    <name evidence="2" type="ORF">AAA799N04_01700</name>
</gene>
<dbReference type="AlphaFoldDB" id="A0A081RL32"/>
<accession>A0A081RL32</accession>
<evidence type="ECO:0000313" key="2">
    <source>
        <dbReference type="EMBL" id="KEQ55905.1"/>
    </source>
</evidence>
<dbReference type="EMBL" id="JOKN01000049">
    <property type="protein sequence ID" value="KEQ55905.1"/>
    <property type="molecule type" value="Genomic_DNA"/>
</dbReference>
<sequence>MEILDDKIRIWLESAKFVKPVSGVYVLYNRKKEAIYIGESQNLQQTFTKYVDTDFENNLCKQKTHSYQREFVDNTKERKEILLEDFKDEHNGKIPICNDIIMTSSH</sequence>
<organism evidence="2 3">
    <name type="scientific">Marine Group I thaumarchaeote SCGC AAA799-N04</name>
    <dbReference type="NCBI Taxonomy" id="1502293"/>
    <lineage>
        <taxon>Archaea</taxon>
        <taxon>Nitrososphaerota</taxon>
        <taxon>Marine Group I</taxon>
    </lineage>
</organism>
<dbReference type="Pfam" id="PF01541">
    <property type="entry name" value="GIY-YIG"/>
    <property type="match status" value="1"/>
</dbReference>
<keyword evidence="3" id="KW-1185">Reference proteome</keyword>
<dbReference type="Gene3D" id="3.40.1440.10">
    <property type="entry name" value="GIY-YIG endonuclease"/>
    <property type="match status" value="1"/>
</dbReference>
<reference evidence="2 3" key="1">
    <citation type="submission" date="2014-06" db="EMBL/GenBank/DDBJ databases">
        <authorList>
            <person name="Ngugi D.K."/>
            <person name="Blom J."/>
            <person name="Alam I."/>
            <person name="Rashid M."/>
            <person name="Ba Alawi W."/>
            <person name="Zhang G."/>
            <person name="Hikmawan T."/>
            <person name="Guan Y."/>
            <person name="Antunes A."/>
            <person name="Siam R."/>
            <person name="ElDorry H."/>
            <person name="Bajic V."/>
            <person name="Stingl U."/>
        </authorList>
    </citation>
    <scope>NUCLEOTIDE SEQUENCE [LARGE SCALE GENOMIC DNA]</scope>
    <source>
        <strain evidence="2">SCGC AAA799-N04</strain>
    </source>
</reference>